<accession>A0A7G9WA06</accession>
<dbReference type="KEGG" id="acae:HYG86_12435"/>
<evidence type="ECO:0008006" key="3">
    <source>
        <dbReference type="Google" id="ProtNLM"/>
    </source>
</evidence>
<keyword evidence="2" id="KW-1185">Reference proteome</keyword>
<dbReference type="Gene3D" id="3.90.1200.10">
    <property type="match status" value="1"/>
</dbReference>
<dbReference type="EMBL" id="CP058559">
    <property type="protein sequence ID" value="QNO15518.1"/>
    <property type="molecule type" value="Genomic_DNA"/>
</dbReference>
<dbReference type="GO" id="GO:0019748">
    <property type="term" value="P:secondary metabolic process"/>
    <property type="evidence" value="ECO:0007669"/>
    <property type="project" value="InterPro"/>
</dbReference>
<name>A0A7G9WA06_ALKCA</name>
<dbReference type="InterPro" id="IPR011009">
    <property type="entry name" value="Kinase-like_dom_sf"/>
</dbReference>
<dbReference type="SUPFAM" id="SSF56112">
    <property type="entry name" value="Protein kinase-like (PK-like)"/>
    <property type="match status" value="1"/>
</dbReference>
<dbReference type="Pfam" id="PF04655">
    <property type="entry name" value="APH_6_hur"/>
    <property type="match status" value="1"/>
</dbReference>
<dbReference type="InterPro" id="IPR006748">
    <property type="entry name" value="NH2Glyco/OHUrea_AB-resist_kin"/>
</dbReference>
<evidence type="ECO:0000313" key="2">
    <source>
        <dbReference type="Proteomes" id="UP000516160"/>
    </source>
</evidence>
<dbReference type="AlphaFoldDB" id="A0A7G9WA06"/>
<dbReference type="Proteomes" id="UP000516160">
    <property type="component" value="Chromosome"/>
</dbReference>
<organism evidence="1 2">
    <name type="scientific">Alkalicella caledoniensis</name>
    <dbReference type="NCBI Taxonomy" id="2731377"/>
    <lineage>
        <taxon>Bacteria</taxon>
        <taxon>Bacillati</taxon>
        <taxon>Bacillota</taxon>
        <taxon>Clostridia</taxon>
        <taxon>Eubacteriales</taxon>
        <taxon>Proteinivoracaceae</taxon>
        <taxon>Alkalicella</taxon>
    </lineage>
</organism>
<sequence>MKIPNDFKGKVLRIFGEEGDLWLENLDQTIHLCKEKWNLTNCTLSKDLSMNLICFADSKYGHVALKVGVPHRDLFTEMEALSIYKGRNICNLYDYDVDLGALLLERIRPGVQLLSLENTSERIAIASELITKLPISIDRDGKHSLPYYRDWIQRAFARSRRENKVGNKMLSYINVAEDLFNRIENQSSKRALLHGDLHHENILRTSNGWKAIDPKGVIGLPYMESARFMENQIDMVDSSERLNCLNEMTELFSNKFNEPMANIAASVFILRVLSICWTFEEHKQPDNISDIIDGCELLLSYFKSLQ</sequence>
<reference evidence="1 2" key="1">
    <citation type="submission" date="2020-07" db="EMBL/GenBank/DDBJ databases">
        <title>Alkalicella. sp. LB2 genome.</title>
        <authorList>
            <person name="Postec A."/>
            <person name="Quemeneur M."/>
        </authorList>
    </citation>
    <scope>NUCLEOTIDE SEQUENCE [LARGE SCALE GENOMIC DNA]</scope>
    <source>
        <strain evidence="1 2">LB2</strain>
    </source>
</reference>
<evidence type="ECO:0000313" key="1">
    <source>
        <dbReference type="EMBL" id="QNO15518.1"/>
    </source>
</evidence>
<dbReference type="GO" id="GO:0016773">
    <property type="term" value="F:phosphotransferase activity, alcohol group as acceptor"/>
    <property type="evidence" value="ECO:0007669"/>
    <property type="project" value="InterPro"/>
</dbReference>
<proteinExistence type="predicted"/>
<gene>
    <name evidence="1" type="ORF">HYG86_12435</name>
</gene>
<dbReference type="RefSeq" id="WP_213165885.1">
    <property type="nucleotide sequence ID" value="NZ_CP058559.1"/>
</dbReference>
<protein>
    <recommendedName>
        <fullName evidence="3">Streptomycin 6-kinase</fullName>
    </recommendedName>
</protein>